<dbReference type="AlphaFoldDB" id="A0A1M3L359"/>
<evidence type="ECO:0000313" key="2">
    <source>
        <dbReference type="EMBL" id="OJX59685.1"/>
    </source>
</evidence>
<sequence length="140" mass="15889">MPRVVSLPMRFLNDRHVEWLIRWAFAIVYVWFGILKFTDLSPAHDLVMQTLSMVPVDNVSALLGGWEIIIGLCFLAPRFTKITLSMFFVHIAGTFLPVFFLPSVTWLKPPYGLSFVGQYILKNLVFIAAGTALAQRSLRS</sequence>
<dbReference type="EMBL" id="MKVH01000009">
    <property type="protein sequence ID" value="OJX59685.1"/>
    <property type="molecule type" value="Genomic_DNA"/>
</dbReference>
<name>A0A1M3L359_9BACT</name>
<proteinExistence type="predicted"/>
<protein>
    <recommendedName>
        <fullName evidence="4">DoxX family protein</fullName>
    </recommendedName>
</protein>
<evidence type="ECO:0008006" key="4">
    <source>
        <dbReference type="Google" id="ProtNLM"/>
    </source>
</evidence>
<feature type="transmembrane region" description="Helical" evidence="1">
    <location>
        <begin position="58"/>
        <end position="75"/>
    </location>
</feature>
<keyword evidence="1" id="KW-0812">Transmembrane</keyword>
<dbReference type="STRING" id="1895771.BGO89_05565"/>
<accession>A0A1M3L359</accession>
<keyword evidence="1" id="KW-0472">Membrane</keyword>
<keyword evidence="1" id="KW-1133">Transmembrane helix</keyword>
<feature type="transmembrane region" description="Helical" evidence="1">
    <location>
        <begin position="20"/>
        <end position="38"/>
    </location>
</feature>
<dbReference type="Proteomes" id="UP000184233">
    <property type="component" value="Unassembled WGS sequence"/>
</dbReference>
<feature type="transmembrane region" description="Helical" evidence="1">
    <location>
        <begin position="113"/>
        <end position="134"/>
    </location>
</feature>
<evidence type="ECO:0000256" key="1">
    <source>
        <dbReference type="SAM" id="Phobius"/>
    </source>
</evidence>
<gene>
    <name evidence="2" type="ORF">BGO89_05565</name>
</gene>
<organism evidence="2 3">
    <name type="scientific">Candidatus Kapaibacterium thiocyanatum</name>
    <dbReference type="NCBI Taxonomy" id="1895771"/>
    <lineage>
        <taxon>Bacteria</taxon>
        <taxon>Pseudomonadati</taxon>
        <taxon>Candidatus Kapaibacteriota</taxon>
        <taxon>Candidatus Kapaibacteriia</taxon>
        <taxon>Candidatus Kapaibacteriales</taxon>
        <taxon>Candidatus Kapaibacteriaceae</taxon>
        <taxon>Candidatus Kapaibacterium</taxon>
    </lineage>
</organism>
<evidence type="ECO:0000313" key="3">
    <source>
        <dbReference type="Proteomes" id="UP000184233"/>
    </source>
</evidence>
<reference evidence="2 3" key="1">
    <citation type="submission" date="2016-09" db="EMBL/GenBank/DDBJ databases">
        <title>Genome-resolved meta-omics ties microbial dynamics to process performance in biotechnology for thiocyanate degradation.</title>
        <authorList>
            <person name="Kantor R.S."/>
            <person name="Huddy R.J."/>
            <person name="Iyer R."/>
            <person name="Thomas B.C."/>
            <person name="Brown C.T."/>
            <person name="Anantharaman K."/>
            <person name="Tringe S."/>
            <person name="Hettich R.L."/>
            <person name="Harrison S.T."/>
            <person name="Banfield J.F."/>
        </authorList>
    </citation>
    <scope>NUCLEOTIDE SEQUENCE [LARGE SCALE GENOMIC DNA]</scope>
    <source>
        <strain evidence="2">59-99</strain>
    </source>
</reference>
<comment type="caution">
    <text evidence="2">The sequence shown here is derived from an EMBL/GenBank/DDBJ whole genome shotgun (WGS) entry which is preliminary data.</text>
</comment>
<feature type="transmembrane region" description="Helical" evidence="1">
    <location>
        <begin position="87"/>
        <end position="107"/>
    </location>
</feature>